<comment type="caution">
    <text evidence="2">The sequence shown here is derived from an EMBL/GenBank/DDBJ whole genome shotgun (WGS) entry which is preliminary data.</text>
</comment>
<gene>
    <name evidence="2" type="ORF">DCAF_LOCUS15393</name>
</gene>
<name>A0AAV1RVM7_9ROSI</name>
<dbReference type="AlphaFoldDB" id="A0AAV1RVM7"/>
<reference evidence="2 3" key="1">
    <citation type="submission" date="2024-01" db="EMBL/GenBank/DDBJ databases">
        <authorList>
            <person name="Waweru B."/>
        </authorList>
    </citation>
    <scope>NUCLEOTIDE SEQUENCE [LARGE SCALE GENOMIC DNA]</scope>
</reference>
<evidence type="ECO:0000313" key="3">
    <source>
        <dbReference type="Proteomes" id="UP001314170"/>
    </source>
</evidence>
<evidence type="ECO:0000313" key="2">
    <source>
        <dbReference type="EMBL" id="CAK7340312.1"/>
    </source>
</evidence>
<accession>A0AAV1RVM7</accession>
<organism evidence="2 3">
    <name type="scientific">Dovyalis caffra</name>
    <dbReference type="NCBI Taxonomy" id="77055"/>
    <lineage>
        <taxon>Eukaryota</taxon>
        <taxon>Viridiplantae</taxon>
        <taxon>Streptophyta</taxon>
        <taxon>Embryophyta</taxon>
        <taxon>Tracheophyta</taxon>
        <taxon>Spermatophyta</taxon>
        <taxon>Magnoliopsida</taxon>
        <taxon>eudicotyledons</taxon>
        <taxon>Gunneridae</taxon>
        <taxon>Pentapetalae</taxon>
        <taxon>rosids</taxon>
        <taxon>fabids</taxon>
        <taxon>Malpighiales</taxon>
        <taxon>Salicaceae</taxon>
        <taxon>Flacourtieae</taxon>
        <taxon>Dovyalis</taxon>
    </lineage>
</organism>
<protein>
    <submittedName>
        <fullName evidence="2">Uncharacterized protein</fullName>
    </submittedName>
</protein>
<dbReference type="Proteomes" id="UP001314170">
    <property type="component" value="Unassembled WGS sequence"/>
</dbReference>
<dbReference type="EMBL" id="CAWUPB010001159">
    <property type="protein sequence ID" value="CAK7340312.1"/>
    <property type="molecule type" value="Genomic_DNA"/>
</dbReference>
<evidence type="ECO:0000256" key="1">
    <source>
        <dbReference type="SAM" id="MobiDB-lite"/>
    </source>
</evidence>
<keyword evidence="3" id="KW-1185">Reference proteome</keyword>
<sequence length="77" mass="8158">MVVCHCECDLGCGGANDPKNTPTLNKGNIDAETKTGSSGVSNDDDLDDEASQRHGNYGGSSTEECHPYYTLEKCTEA</sequence>
<feature type="region of interest" description="Disordered" evidence="1">
    <location>
        <begin position="11"/>
        <end position="65"/>
    </location>
</feature>
<proteinExistence type="predicted"/>